<proteinExistence type="predicted"/>
<accession>A0A8D8D1I7</accession>
<dbReference type="AlphaFoldDB" id="A0A8D8D1I7"/>
<feature type="region of interest" description="Disordered" evidence="1">
    <location>
        <begin position="1"/>
        <end position="23"/>
    </location>
</feature>
<reference evidence="2" key="1">
    <citation type="submission" date="2021-05" db="EMBL/GenBank/DDBJ databases">
        <authorList>
            <person name="Alioto T."/>
            <person name="Alioto T."/>
            <person name="Gomez Garrido J."/>
        </authorList>
    </citation>
    <scope>NUCLEOTIDE SEQUENCE</scope>
</reference>
<sequence length="172" mass="19770">MLSRGLPRRRSSGMSPRPQQEPPLLMEAACGRSLATQLDDFNARAVGLVVVRGASRPPSSVRNRFRAALASARNLVHFFLNACCDEDDENRKLSFLRRRRSCWLLFLREDNLAHFGMSRFDTIRSYGFSFFVYARNRDFPTLLRSEGFTFHLSSFVLSREMNTTLLVLNKKS</sequence>
<evidence type="ECO:0000313" key="2">
    <source>
        <dbReference type="EMBL" id="CAG6502669.1"/>
    </source>
</evidence>
<feature type="compositionally biased region" description="Basic residues" evidence="1">
    <location>
        <begin position="1"/>
        <end position="11"/>
    </location>
</feature>
<protein>
    <submittedName>
        <fullName evidence="2">(northern house mosquito) hypothetical protein</fullName>
    </submittedName>
</protein>
<evidence type="ECO:0000256" key="1">
    <source>
        <dbReference type="SAM" id="MobiDB-lite"/>
    </source>
</evidence>
<name>A0A8D8D1I7_CULPI</name>
<dbReference type="EMBL" id="HBUE01250234">
    <property type="protein sequence ID" value="CAG6553909.1"/>
    <property type="molecule type" value="Transcribed_RNA"/>
</dbReference>
<organism evidence="2">
    <name type="scientific">Culex pipiens</name>
    <name type="common">House mosquito</name>
    <dbReference type="NCBI Taxonomy" id="7175"/>
    <lineage>
        <taxon>Eukaryota</taxon>
        <taxon>Metazoa</taxon>
        <taxon>Ecdysozoa</taxon>
        <taxon>Arthropoda</taxon>
        <taxon>Hexapoda</taxon>
        <taxon>Insecta</taxon>
        <taxon>Pterygota</taxon>
        <taxon>Neoptera</taxon>
        <taxon>Endopterygota</taxon>
        <taxon>Diptera</taxon>
        <taxon>Nematocera</taxon>
        <taxon>Culicoidea</taxon>
        <taxon>Culicidae</taxon>
        <taxon>Culicinae</taxon>
        <taxon>Culicini</taxon>
        <taxon>Culex</taxon>
        <taxon>Culex</taxon>
    </lineage>
</organism>
<dbReference type="EMBL" id="HBUE01145375">
    <property type="protein sequence ID" value="CAG6502669.1"/>
    <property type="molecule type" value="Transcribed_RNA"/>
</dbReference>